<dbReference type="InterPro" id="IPR027417">
    <property type="entry name" value="P-loop_NTPase"/>
</dbReference>
<dbReference type="Gene3D" id="1.10.10.60">
    <property type="entry name" value="Homeodomain-like"/>
    <property type="match status" value="1"/>
</dbReference>
<dbReference type="Pfam" id="PF02954">
    <property type="entry name" value="HTH_8"/>
    <property type="match status" value="1"/>
</dbReference>
<dbReference type="Gene3D" id="3.40.50.300">
    <property type="entry name" value="P-loop containing nucleotide triphosphate hydrolases"/>
    <property type="match status" value="1"/>
</dbReference>
<evidence type="ECO:0000256" key="4">
    <source>
        <dbReference type="ARBA" id="ARBA00023163"/>
    </source>
</evidence>
<dbReference type="EMBL" id="ASRX01000052">
    <property type="protein sequence ID" value="EYF02986.1"/>
    <property type="molecule type" value="Genomic_DNA"/>
</dbReference>
<keyword evidence="9" id="KW-1185">Reference proteome</keyword>
<dbReference type="GO" id="GO:0043565">
    <property type="term" value="F:sequence-specific DNA binding"/>
    <property type="evidence" value="ECO:0007669"/>
    <property type="project" value="InterPro"/>
</dbReference>
<dbReference type="Pfam" id="PF25601">
    <property type="entry name" value="AAA_lid_14"/>
    <property type="match status" value="1"/>
</dbReference>
<evidence type="ECO:0000313" key="9">
    <source>
        <dbReference type="Proteomes" id="UP000019678"/>
    </source>
</evidence>
<evidence type="ECO:0000256" key="5">
    <source>
        <dbReference type="SAM" id="MobiDB-lite"/>
    </source>
</evidence>
<feature type="region of interest" description="Disordered" evidence="5">
    <location>
        <begin position="133"/>
        <end position="167"/>
    </location>
</feature>
<evidence type="ECO:0000259" key="6">
    <source>
        <dbReference type="PROSITE" id="PS50006"/>
    </source>
</evidence>
<feature type="region of interest" description="Disordered" evidence="5">
    <location>
        <begin position="1"/>
        <end position="28"/>
    </location>
</feature>
<accession>A0A017T366</accession>
<keyword evidence="2" id="KW-0067">ATP-binding</keyword>
<dbReference type="SMART" id="SM00382">
    <property type="entry name" value="AAA"/>
    <property type="match status" value="1"/>
</dbReference>
<dbReference type="InterPro" id="IPR000253">
    <property type="entry name" value="FHA_dom"/>
</dbReference>
<keyword evidence="4" id="KW-0804">Transcription</keyword>
<dbReference type="InterPro" id="IPR008984">
    <property type="entry name" value="SMAD_FHA_dom_sf"/>
</dbReference>
<dbReference type="SUPFAM" id="SSF52540">
    <property type="entry name" value="P-loop containing nucleoside triphosphate hydrolases"/>
    <property type="match status" value="1"/>
</dbReference>
<evidence type="ECO:0000256" key="3">
    <source>
        <dbReference type="ARBA" id="ARBA00023015"/>
    </source>
</evidence>
<dbReference type="Pfam" id="PF00498">
    <property type="entry name" value="FHA"/>
    <property type="match status" value="1"/>
</dbReference>
<evidence type="ECO:0000256" key="1">
    <source>
        <dbReference type="ARBA" id="ARBA00022741"/>
    </source>
</evidence>
<protein>
    <submittedName>
        <fullName evidence="8">Two component, sigma54 specific, transcriptional regulator, Fis family</fullName>
    </submittedName>
</protein>
<dbReference type="InterPro" id="IPR003593">
    <property type="entry name" value="AAA+_ATPase"/>
</dbReference>
<dbReference type="AlphaFoldDB" id="A0A017T366"/>
<dbReference type="RefSeq" id="WP_052376188.1">
    <property type="nucleotide sequence ID" value="NZ_ASRX01000052.1"/>
</dbReference>
<feature type="domain" description="Sigma-54 factor interaction" evidence="7">
    <location>
        <begin position="218"/>
        <end position="444"/>
    </location>
</feature>
<feature type="compositionally biased region" description="Low complexity" evidence="5">
    <location>
        <begin position="138"/>
        <end position="151"/>
    </location>
</feature>
<dbReference type="Gene3D" id="2.60.200.20">
    <property type="match status" value="1"/>
</dbReference>
<dbReference type="FunFam" id="3.40.50.300:FF:000006">
    <property type="entry name" value="DNA-binding transcriptional regulator NtrC"/>
    <property type="match status" value="1"/>
</dbReference>
<dbReference type="InterPro" id="IPR025662">
    <property type="entry name" value="Sigma_54_int_dom_ATP-bd_1"/>
</dbReference>
<sequence>MSAEGPPPSKRGAALDAGPPLPGLSRHARAPRLEPLRVSLVVTHPRGVEVALLHPDVPLVLGRSKPAMLRFDDSALSRAHARFTLTGDQVLVEDLGSTNGTWHHGKRFKQAELTLGDSVRLGSLHVRIERLGGDRHASPGAPAISAASAAARPEDDASPHQDAPTLADGDFARSLATELQPGRVDLHTDPHVEHVEHAEWHVGDRVTYPGEPDMPPELLLTGIRMRPLLAQAERAATARVPVLLCGETGTGKELLARYLHERSSRRGAPMFSVQCGGIPRLAQESHLFGHDEGDFPGAVQQKGVFEEASGGTVFLDAIGELTLEAQAALLCVLDTGRIVRPHREIPVDVRVIAATHRDLDTMIAAGHFRDDLYMRFNGATLVVPPLRERKDEIVPLAEHFLRLANDANGRTVHGFRVDTFETLLRYSWPGNVRELRHAIEHAVVFTASDEITPSDLPRAVREPSLARGAILETLTEDGAAAALEASSPGLLDERSRLQREEAVHLLQALEDADWDKTRAAEALQMPLHALVYKMMVLGLRRPQM</sequence>
<dbReference type="InterPro" id="IPR002197">
    <property type="entry name" value="HTH_Fis"/>
</dbReference>
<dbReference type="PROSITE" id="PS00675">
    <property type="entry name" value="SIGMA54_INTERACT_1"/>
    <property type="match status" value="1"/>
</dbReference>
<dbReference type="InterPro" id="IPR058031">
    <property type="entry name" value="AAA_lid_NorR"/>
</dbReference>
<proteinExistence type="predicted"/>
<dbReference type="STRING" id="1192034.CAP_6248"/>
<dbReference type="Pfam" id="PF00158">
    <property type="entry name" value="Sigma54_activat"/>
    <property type="match status" value="1"/>
</dbReference>
<dbReference type="CDD" id="cd00009">
    <property type="entry name" value="AAA"/>
    <property type="match status" value="1"/>
</dbReference>
<dbReference type="SMART" id="SM00240">
    <property type="entry name" value="FHA"/>
    <property type="match status" value="1"/>
</dbReference>
<evidence type="ECO:0000313" key="8">
    <source>
        <dbReference type="EMBL" id="EYF02986.1"/>
    </source>
</evidence>
<name>A0A017T366_9BACT</name>
<dbReference type="CDD" id="cd00060">
    <property type="entry name" value="FHA"/>
    <property type="match status" value="1"/>
</dbReference>
<dbReference type="PANTHER" id="PTHR32071">
    <property type="entry name" value="TRANSCRIPTIONAL REGULATORY PROTEIN"/>
    <property type="match status" value="1"/>
</dbReference>
<dbReference type="InterPro" id="IPR002078">
    <property type="entry name" value="Sigma_54_int"/>
</dbReference>
<dbReference type="GO" id="GO:0006355">
    <property type="term" value="P:regulation of DNA-templated transcription"/>
    <property type="evidence" value="ECO:0007669"/>
    <property type="project" value="InterPro"/>
</dbReference>
<organism evidence="8 9">
    <name type="scientific">Chondromyces apiculatus DSM 436</name>
    <dbReference type="NCBI Taxonomy" id="1192034"/>
    <lineage>
        <taxon>Bacteria</taxon>
        <taxon>Pseudomonadati</taxon>
        <taxon>Myxococcota</taxon>
        <taxon>Polyangia</taxon>
        <taxon>Polyangiales</taxon>
        <taxon>Polyangiaceae</taxon>
        <taxon>Chondromyces</taxon>
    </lineage>
</organism>
<dbReference type="PROSITE" id="PS50045">
    <property type="entry name" value="SIGMA54_INTERACT_4"/>
    <property type="match status" value="1"/>
</dbReference>
<comment type="caution">
    <text evidence="8">The sequence shown here is derived from an EMBL/GenBank/DDBJ whole genome shotgun (WGS) entry which is preliminary data.</text>
</comment>
<reference evidence="8 9" key="1">
    <citation type="submission" date="2013-05" db="EMBL/GenBank/DDBJ databases">
        <title>Genome assembly of Chondromyces apiculatus DSM 436.</title>
        <authorList>
            <person name="Sharma G."/>
            <person name="Khatri I."/>
            <person name="Kaur C."/>
            <person name="Mayilraj S."/>
            <person name="Subramanian S."/>
        </authorList>
    </citation>
    <scope>NUCLEOTIDE SEQUENCE [LARGE SCALE GENOMIC DNA]</scope>
    <source>
        <strain evidence="8 9">DSM 436</strain>
    </source>
</reference>
<feature type="domain" description="FHA" evidence="6">
    <location>
        <begin position="59"/>
        <end position="108"/>
    </location>
</feature>
<dbReference type="PROSITE" id="PS50006">
    <property type="entry name" value="FHA_DOMAIN"/>
    <property type="match status" value="1"/>
</dbReference>
<dbReference type="eggNOG" id="COG3829">
    <property type="taxonomic scope" value="Bacteria"/>
</dbReference>
<dbReference type="PANTHER" id="PTHR32071:SF14">
    <property type="entry name" value="TRANSCRIPTIONAL REGULATORY PROTEIN RTCR"/>
    <property type="match status" value="1"/>
</dbReference>
<dbReference type="SUPFAM" id="SSF49879">
    <property type="entry name" value="SMAD/FHA domain"/>
    <property type="match status" value="1"/>
</dbReference>
<gene>
    <name evidence="8" type="ORF">CAP_6248</name>
</gene>
<dbReference type="Proteomes" id="UP000019678">
    <property type="component" value="Unassembled WGS sequence"/>
</dbReference>
<dbReference type="InterPro" id="IPR025944">
    <property type="entry name" value="Sigma_54_int_dom_CS"/>
</dbReference>
<evidence type="ECO:0000256" key="2">
    <source>
        <dbReference type="ARBA" id="ARBA00022840"/>
    </source>
</evidence>
<keyword evidence="3" id="KW-0805">Transcription regulation</keyword>
<evidence type="ECO:0000259" key="7">
    <source>
        <dbReference type="PROSITE" id="PS50045"/>
    </source>
</evidence>
<dbReference type="Gene3D" id="1.10.8.60">
    <property type="match status" value="1"/>
</dbReference>
<dbReference type="PROSITE" id="PS00688">
    <property type="entry name" value="SIGMA54_INTERACT_3"/>
    <property type="match status" value="1"/>
</dbReference>
<keyword evidence="1" id="KW-0547">Nucleotide-binding</keyword>
<dbReference type="GO" id="GO:0005524">
    <property type="term" value="F:ATP binding"/>
    <property type="evidence" value="ECO:0007669"/>
    <property type="project" value="UniProtKB-KW"/>
</dbReference>